<keyword evidence="1" id="KW-0805">Transcription regulation</keyword>
<feature type="domain" description="HTH tetR-type" evidence="6">
    <location>
        <begin position="23"/>
        <end position="83"/>
    </location>
</feature>
<evidence type="ECO:0000256" key="4">
    <source>
        <dbReference type="PROSITE-ProRule" id="PRU00335"/>
    </source>
</evidence>
<feature type="region of interest" description="Disordered" evidence="5">
    <location>
        <begin position="1"/>
        <end position="23"/>
    </location>
</feature>
<dbReference type="InterPro" id="IPR036271">
    <property type="entry name" value="Tet_transcr_reg_TetR-rel_C_sf"/>
</dbReference>
<evidence type="ECO:0000256" key="3">
    <source>
        <dbReference type="ARBA" id="ARBA00023163"/>
    </source>
</evidence>
<sequence length="205" mass="22637">MTDRPAATASPSGSPGRRTRLTPEREQELFRAVVDLVREQGYEALTMDAVAARTRSSKATLYRQWESKPKLVATALRHMARISPSCIDTGSLAEDLRQIAREAAKHAVEDNALLSGLAHAVTKDPELQQALYDLYIRPELETLDATMRRAVERGELDAGNPATEFVVHLLVGALGARRLVENKDADAEYLERYLRAIVFPALGIS</sequence>
<dbReference type="InterPro" id="IPR011075">
    <property type="entry name" value="TetR_C"/>
</dbReference>
<dbReference type="PANTHER" id="PTHR30055:SF149">
    <property type="entry name" value="TETR-FAMILY TRANSCRIPTIONAL REGULATOR"/>
    <property type="match status" value="1"/>
</dbReference>
<dbReference type="Gene3D" id="1.10.357.10">
    <property type="entry name" value="Tetracycline Repressor, domain 2"/>
    <property type="match status" value="1"/>
</dbReference>
<dbReference type="InterPro" id="IPR009057">
    <property type="entry name" value="Homeodomain-like_sf"/>
</dbReference>
<dbReference type="SUPFAM" id="SSF46689">
    <property type="entry name" value="Homeodomain-like"/>
    <property type="match status" value="1"/>
</dbReference>
<reference evidence="8" key="1">
    <citation type="journal article" date="2019" name="Int. J. Syst. Evol. Microbiol.">
        <title>The Global Catalogue of Microorganisms (GCM) 10K type strain sequencing project: providing services to taxonomists for standard genome sequencing and annotation.</title>
        <authorList>
            <consortium name="The Broad Institute Genomics Platform"/>
            <consortium name="The Broad Institute Genome Sequencing Center for Infectious Disease"/>
            <person name="Wu L."/>
            <person name="Ma J."/>
        </authorList>
    </citation>
    <scope>NUCLEOTIDE SEQUENCE [LARGE SCALE GENOMIC DNA]</scope>
    <source>
        <strain evidence="8">CGMCC 4.7455</strain>
    </source>
</reference>
<proteinExistence type="predicted"/>
<dbReference type="PROSITE" id="PS50977">
    <property type="entry name" value="HTH_TETR_2"/>
    <property type="match status" value="1"/>
</dbReference>
<gene>
    <name evidence="7" type="ORF">ACFSJS_04305</name>
</gene>
<evidence type="ECO:0000313" key="8">
    <source>
        <dbReference type="Proteomes" id="UP001597365"/>
    </source>
</evidence>
<dbReference type="EMBL" id="JBHUFU010000002">
    <property type="protein sequence ID" value="MFD1828887.1"/>
    <property type="molecule type" value="Genomic_DNA"/>
</dbReference>
<dbReference type="PANTHER" id="PTHR30055">
    <property type="entry name" value="HTH-TYPE TRANSCRIPTIONAL REGULATOR RUTR"/>
    <property type="match status" value="1"/>
</dbReference>
<comment type="caution">
    <text evidence="7">The sequence shown here is derived from an EMBL/GenBank/DDBJ whole genome shotgun (WGS) entry which is preliminary data.</text>
</comment>
<dbReference type="InterPro" id="IPR050109">
    <property type="entry name" value="HTH-type_TetR-like_transc_reg"/>
</dbReference>
<evidence type="ECO:0000313" key="7">
    <source>
        <dbReference type="EMBL" id="MFD1828887.1"/>
    </source>
</evidence>
<keyword evidence="2 4" id="KW-0238">DNA-binding</keyword>
<accession>A0ABW4PFA2</accession>
<evidence type="ECO:0000256" key="1">
    <source>
        <dbReference type="ARBA" id="ARBA00023015"/>
    </source>
</evidence>
<dbReference type="InterPro" id="IPR001647">
    <property type="entry name" value="HTH_TetR"/>
</dbReference>
<dbReference type="SUPFAM" id="SSF48498">
    <property type="entry name" value="Tetracyclin repressor-like, C-terminal domain"/>
    <property type="match status" value="1"/>
</dbReference>
<evidence type="ECO:0000256" key="5">
    <source>
        <dbReference type="SAM" id="MobiDB-lite"/>
    </source>
</evidence>
<keyword evidence="3" id="KW-0804">Transcription</keyword>
<protein>
    <submittedName>
        <fullName evidence="7">TetR/AcrR family transcriptional regulator</fullName>
    </submittedName>
</protein>
<feature type="DNA-binding region" description="H-T-H motif" evidence="4">
    <location>
        <begin position="46"/>
        <end position="65"/>
    </location>
</feature>
<dbReference type="RefSeq" id="WP_380896896.1">
    <property type="nucleotide sequence ID" value="NZ_JBHUFU010000002.1"/>
</dbReference>
<dbReference type="Proteomes" id="UP001597365">
    <property type="component" value="Unassembled WGS sequence"/>
</dbReference>
<name>A0ABW4PFA2_9ACTN</name>
<dbReference type="Pfam" id="PF00440">
    <property type="entry name" value="TetR_N"/>
    <property type="match status" value="1"/>
</dbReference>
<organism evidence="7 8">
    <name type="scientific">Streptomyces desertarenae</name>
    <dbReference type="NCBI Taxonomy" id="2666184"/>
    <lineage>
        <taxon>Bacteria</taxon>
        <taxon>Bacillati</taxon>
        <taxon>Actinomycetota</taxon>
        <taxon>Actinomycetes</taxon>
        <taxon>Kitasatosporales</taxon>
        <taxon>Streptomycetaceae</taxon>
        <taxon>Streptomyces</taxon>
    </lineage>
</organism>
<evidence type="ECO:0000259" key="6">
    <source>
        <dbReference type="PROSITE" id="PS50977"/>
    </source>
</evidence>
<dbReference type="Pfam" id="PF16859">
    <property type="entry name" value="TetR_C_11"/>
    <property type="match status" value="1"/>
</dbReference>
<evidence type="ECO:0000256" key="2">
    <source>
        <dbReference type="ARBA" id="ARBA00023125"/>
    </source>
</evidence>
<dbReference type="Gene3D" id="1.10.10.60">
    <property type="entry name" value="Homeodomain-like"/>
    <property type="match status" value="1"/>
</dbReference>
<keyword evidence="8" id="KW-1185">Reference proteome</keyword>